<feature type="domain" description="Terpene synthase metal-binding" evidence="7">
    <location>
        <begin position="498"/>
        <end position="733"/>
    </location>
</feature>
<dbReference type="SUPFAM" id="SSF48576">
    <property type="entry name" value="Terpenoid synthases"/>
    <property type="match status" value="1"/>
</dbReference>
<feature type="coiled-coil region" evidence="5">
    <location>
        <begin position="137"/>
        <end position="164"/>
    </location>
</feature>
<evidence type="ECO:0000259" key="6">
    <source>
        <dbReference type="Pfam" id="PF01397"/>
    </source>
</evidence>
<accession>A0A8F9U8Q1</accession>
<dbReference type="PANTHER" id="PTHR31739:SF25">
    <property type="entry name" value="(E,E)-GERANYLLINALOOL SYNTHASE"/>
    <property type="match status" value="1"/>
</dbReference>
<comment type="cofactor">
    <cofactor evidence="1">
        <name>Mg(2+)</name>
        <dbReference type="ChEBI" id="CHEBI:18420"/>
    </cofactor>
</comment>
<keyword evidence="2" id="KW-0479">Metal-binding</keyword>
<dbReference type="Gene3D" id="1.50.10.130">
    <property type="entry name" value="Terpene synthase, N-terminal domain"/>
    <property type="match status" value="1"/>
</dbReference>
<evidence type="ECO:0000256" key="5">
    <source>
        <dbReference type="SAM" id="Coils"/>
    </source>
</evidence>
<evidence type="ECO:0000256" key="3">
    <source>
        <dbReference type="ARBA" id="ARBA00022842"/>
    </source>
</evidence>
<keyword evidence="4" id="KW-0456">Lyase</keyword>
<dbReference type="GO" id="GO:0010333">
    <property type="term" value="F:terpene synthase activity"/>
    <property type="evidence" value="ECO:0007669"/>
    <property type="project" value="InterPro"/>
</dbReference>
<dbReference type="Gene3D" id="1.50.10.160">
    <property type="match status" value="1"/>
</dbReference>
<sequence>MHQNLYILKQLVPIAYLLMEQSQAVERMKKELFSASAGLFTLLPISAYETAWVAMVPHPDDSSRPMFSEYLDWVTRNQNIMGFWFEDHVHEQYGTDLDYQETINYKHQWNSADLMATIACLIALKTWEITGFTHKINKGLKFLRENLEKELMKMRESKDESDKVGLQRWSLMVELAEAKGLNVFPAIQPIQNGISNKFELNRIKIKCSEEDETIEAIVMREIAFENSGSELFRSPSAIACAFMISGNQTYKTYLQNLLVDCQQGVPPIYLADKDVIKLWVVDHLERLGCAEHFSEDIRHVMDHQYRKWIAEELQAPIKNNVAFKLYKDSLAFRLLRMKGYQVSPWRFCWFVDDEEILSHMKNNHIYFLGPMLSIYKASHIAFPDDHELDKAGEFAQQILHMGILSMKSKNESNFSATSTLLQQETEHELGLRWLARMDHLEHRFYIERGGIYLFWIGNNAPYCKILQNDDLLQLAIDNFTTRQIVYKKELHELHRWSKDTGLSTIGFGREKTSYCYFAIASSICFPINIDSRKEAAKCAILITIADDFFDEKASLDELFILTDALQRWDGEFLTGHSRVIFNALDNLVHDISSKIFRLHGLDLKEILQDVWKEIFNSWLKEAEWARSTHCPSIDQYIEVGKTSVAVQMLIFASCYLTNSSIYVEESCWDISNTMITQSVMVSCRLLNDLESYEREAKDGKRNIVLLYQKENPDAPIDEAITFVRNIWEKKKKELLQLVMSSDSTSSKMPREWKDVHLAFLKLFQMFYDSTNVFDSSTMLLKSIDKAIYEPLECKTPSEPVYFIPKELKATKNEDPNIKLKIGGARLKSGLLSFDSNKWPNQQKYKMFHKQSLACPFITCHTTSYKCMI</sequence>
<dbReference type="SUPFAM" id="SSF48239">
    <property type="entry name" value="Terpenoid cyclases/Protein prenyltransferases"/>
    <property type="match status" value="2"/>
</dbReference>
<dbReference type="InterPro" id="IPR050148">
    <property type="entry name" value="Terpene_synthase-like"/>
</dbReference>
<dbReference type="InterPro" id="IPR008949">
    <property type="entry name" value="Isoprenoid_synthase_dom_sf"/>
</dbReference>
<evidence type="ECO:0000259" key="7">
    <source>
        <dbReference type="Pfam" id="PF03936"/>
    </source>
</evidence>
<gene>
    <name evidence="8" type="primary">TPS4</name>
</gene>
<organism evidence="8">
    <name type="scientific">Phalaenopsis bellina</name>
    <dbReference type="NCBI Taxonomy" id="212058"/>
    <lineage>
        <taxon>Eukaryota</taxon>
        <taxon>Viridiplantae</taxon>
        <taxon>Streptophyta</taxon>
        <taxon>Embryophyta</taxon>
        <taxon>Tracheophyta</taxon>
        <taxon>Spermatophyta</taxon>
        <taxon>Magnoliopsida</taxon>
        <taxon>Liliopsida</taxon>
        <taxon>Asparagales</taxon>
        <taxon>Orchidaceae</taxon>
        <taxon>Epidendroideae</taxon>
        <taxon>Vandeae</taxon>
        <taxon>Aeridinae</taxon>
        <taxon>Phalaenopsis</taxon>
    </lineage>
</organism>
<dbReference type="InterPro" id="IPR008930">
    <property type="entry name" value="Terpenoid_cyclase/PrenylTrfase"/>
</dbReference>
<keyword evidence="3" id="KW-0460">Magnesium</keyword>
<dbReference type="Pfam" id="PF03936">
    <property type="entry name" value="Terpene_synth_C"/>
    <property type="match status" value="1"/>
</dbReference>
<evidence type="ECO:0000256" key="1">
    <source>
        <dbReference type="ARBA" id="ARBA00001946"/>
    </source>
</evidence>
<evidence type="ECO:0000313" key="8">
    <source>
        <dbReference type="EMBL" id="QYM90042.1"/>
    </source>
</evidence>
<keyword evidence="5" id="KW-0175">Coiled coil</keyword>
<dbReference type="Pfam" id="PF01397">
    <property type="entry name" value="Terpene_synth"/>
    <property type="match status" value="1"/>
</dbReference>
<proteinExistence type="evidence at transcript level"/>
<dbReference type="InterPro" id="IPR036965">
    <property type="entry name" value="Terpene_synth_N_sf"/>
</dbReference>
<dbReference type="FunFam" id="1.50.10.130:FF:000002">
    <property type="entry name" value="Ent-copalyl diphosphate synthase, chloroplastic"/>
    <property type="match status" value="1"/>
</dbReference>
<evidence type="ECO:0000256" key="2">
    <source>
        <dbReference type="ARBA" id="ARBA00022723"/>
    </source>
</evidence>
<dbReference type="FunFam" id="1.10.600.10:FF:000036">
    <property type="entry name" value="cis-abienol synthase, chloroplastic"/>
    <property type="match status" value="1"/>
</dbReference>
<dbReference type="InterPro" id="IPR005630">
    <property type="entry name" value="Terpene_synthase_metal-bd"/>
</dbReference>
<dbReference type="Gene3D" id="1.10.600.10">
    <property type="entry name" value="Farnesyl Diphosphate Synthase"/>
    <property type="match status" value="1"/>
</dbReference>
<dbReference type="EMBL" id="MW645241">
    <property type="protein sequence ID" value="QYM90042.1"/>
    <property type="molecule type" value="mRNA"/>
</dbReference>
<reference evidence="8" key="1">
    <citation type="journal article" name="Front. Plant Sci.">
        <title>Terpene Synthase-b and Terpene Synthase-e/f Genes Produce Monoterpenes for Phalaenopsis bellina Floral Scent.</title>
        <authorList>
            <person name="Huang H."/>
            <person name="Kuo Y.W."/>
            <person name="Chuang Y.C."/>
            <person name="Yang Y.P."/>
            <person name="Huang L.M."/>
            <person name="Jeng M.F."/>
            <person name="Chen W.H."/>
            <person name="Chen H.H."/>
        </authorList>
    </citation>
    <scope>NUCLEOTIDE SEQUENCE</scope>
</reference>
<dbReference type="PANTHER" id="PTHR31739">
    <property type="entry name" value="ENT-COPALYL DIPHOSPHATE SYNTHASE, CHLOROPLASTIC"/>
    <property type="match status" value="1"/>
</dbReference>
<name>A0A8F9U8Q1_9ASPA</name>
<dbReference type="GO" id="GO:0000287">
    <property type="term" value="F:magnesium ion binding"/>
    <property type="evidence" value="ECO:0007669"/>
    <property type="project" value="InterPro"/>
</dbReference>
<feature type="domain" description="Terpene synthase N-terminal" evidence="6">
    <location>
        <begin position="250"/>
        <end position="411"/>
    </location>
</feature>
<evidence type="ECO:0000256" key="4">
    <source>
        <dbReference type="ARBA" id="ARBA00023239"/>
    </source>
</evidence>
<dbReference type="AlphaFoldDB" id="A0A8F9U8Q1"/>
<dbReference type="InterPro" id="IPR001906">
    <property type="entry name" value="Terpene_synth_N"/>
</dbReference>
<protein>
    <submittedName>
        <fullName evidence="8">Terpene synthase</fullName>
    </submittedName>
</protein>
<dbReference type="GO" id="GO:0016102">
    <property type="term" value="P:diterpenoid biosynthetic process"/>
    <property type="evidence" value="ECO:0007669"/>
    <property type="project" value="TreeGrafter"/>
</dbReference>